<dbReference type="PANTHER" id="PTHR48267">
    <property type="entry name" value="CUPREDOXIN SUPERFAMILY PROTEIN"/>
    <property type="match status" value="1"/>
</dbReference>
<dbReference type="CDD" id="cd13844">
    <property type="entry name" value="CuRO_1_BOD_CotA_like"/>
    <property type="match status" value="1"/>
</dbReference>
<dbReference type="PANTHER" id="PTHR48267:SF1">
    <property type="entry name" value="BILIRUBIN OXIDASE"/>
    <property type="match status" value="1"/>
</dbReference>
<dbReference type="InterPro" id="IPR008972">
    <property type="entry name" value="Cupredoxin"/>
</dbReference>
<keyword evidence="6" id="KW-1185">Reference proteome</keyword>
<dbReference type="Proteomes" id="UP000256269">
    <property type="component" value="Unassembled WGS sequence"/>
</dbReference>
<reference evidence="5 6" key="1">
    <citation type="submission" date="2018-08" db="EMBL/GenBank/DDBJ databases">
        <title>Genomic Encyclopedia of Archaeal and Bacterial Type Strains, Phase II (KMG-II): from individual species to whole genera.</title>
        <authorList>
            <person name="Goeker M."/>
        </authorList>
    </citation>
    <scope>NUCLEOTIDE SEQUENCE [LARGE SCALE GENOMIC DNA]</scope>
    <source>
        <strain evidence="5 6">DSM 45791</strain>
    </source>
</reference>
<dbReference type="InterPro" id="IPR045087">
    <property type="entry name" value="Cu-oxidase_fam"/>
</dbReference>
<feature type="chain" id="PRO_5017758713" evidence="3">
    <location>
        <begin position="29"/>
        <end position="735"/>
    </location>
</feature>
<organism evidence="5 6">
    <name type="scientific">Kutzneria buriramensis</name>
    <dbReference type="NCBI Taxonomy" id="1045776"/>
    <lineage>
        <taxon>Bacteria</taxon>
        <taxon>Bacillati</taxon>
        <taxon>Actinomycetota</taxon>
        <taxon>Actinomycetes</taxon>
        <taxon>Pseudonocardiales</taxon>
        <taxon>Pseudonocardiaceae</taxon>
        <taxon>Kutzneria</taxon>
    </lineage>
</organism>
<evidence type="ECO:0000313" key="5">
    <source>
        <dbReference type="EMBL" id="REH32632.1"/>
    </source>
</evidence>
<protein>
    <submittedName>
        <fullName evidence="5">FtsP/CotA-like multicopper oxidase with cupredoxin domain</fullName>
    </submittedName>
</protein>
<feature type="domain" description="Plastocyanin-like" evidence="4">
    <location>
        <begin position="166"/>
        <end position="249"/>
    </location>
</feature>
<dbReference type="AlphaFoldDB" id="A0A3E0GXQ5"/>
<feature type="signal peptide" evidence="3">
    <location>
        <begin position="1"/>
        <end position="28"/>
    </location>
</feature>
<comment type="caution">
    <text evidence="5">The sequence shown here is derived from an EMBL/GenBank/DDBJ whole genome shotgun (WGS) entry which is preliminary data.</text>
</comment>
<keyword evidence="3" id="KW-0732">Signal</keyword>
<evidence type="ECO:0000313" key="6">
    <source>
        <dbReference type="Proteomes" id="UP000256269"/>
    </source>
</evidence>
<evidence type="ECO:0000256" key="2">
    <source>
        <dbReference type="SAM" id="MobiDB-lite"/>
    </source>
</evidence>
<evidence type="ECO:0000256" key="1">
    <source>
        <dbReference type="ARBA" id="ARBA00010609"/>
    </source>
</evidence>
<gene>
    <name evidence="5" type="ORF">BCF44_121181</name>
</gene>
<dbReference type="InterPro" id="IPR006311">
    <property type="entry name" value="TAT_signal"/>
</dbReference>
<proteinExistence type="inferred from homology"/>
<comment type="similarity">
    <text evidence="1">Belongs to the multicopper oxidase family.</text>
</comment>
<dbReference type="PROSITE" id="PS51318">
    <property type="entry name" value="TAT"/>
    <property type="match status" value="1"/>
</dbReference>
<dbReference type="SUPFAM" id="SSF49503">
    <property type="entry name" value="Cupredoxins"/>
    <property type="match status" value="3"/>
</dbReference>
<dbReference type="Gene3D" id="2.60.40.420">
    <property type="entry name" value="Cupredoxins - blue copper proteins"/>
    <property type="match status" value="3"/>
</dbReference>
<feature type="region of interest" description="Disordered" evidence="2">
    <location>
        <begin position="281"/>
        <end position="301"/>
    </location>
</feature>
<sequence>MARISRRQLLVAGAAVGAVGFPAARVLAAGSGTAAPEAVTQAQTPLPSARIPKYVTALRTFPSRVSGASFTTRLVEAPQLVLPSGMYPPDHTDGTWVWAYQVDGRPPSWPGVSVEATRGTPTTVTYVNALPRSSRVQPLLTVDQTIHWADPLNASKPSQPYTGPVPTVVHLHGAEVQSAADGLPEAWFTADGRHGPAYTTGSATAQNATVYCYPNTQPATTLWYHDHALGITRINVLSGMAAFYLVRDKFDTGRPDNPLRLPAGAFEIELMLQDRLFDTNGQLRFPDGSNPDADLNGPPSNPSSHPFWIPEFFGDAMVVNGRTWPTLAVEPRRYRFRIVNACNARFLRMNLTDPANASSTTPPSAVACWQIGTDGGLLDRPVRLNDPADPNAPKLFLAPSERADVIIDFSGLRGRSLILTNDGLFPYPSGGPPDPNLDGQLMRFDVTQRLSSTDTTYNPATGAALRGGQNQPAAIVRLANPTTGAVAAGVRPTVKRQLVVFEQETVDCAVSDTNDGPLEAFLNNSKWNGLRDGTTTPIAGGKANTGLYITELPRVGATELWELLDITDDAHPIHIHLIQFQVLNRQNVDVDGYRAAWAAAFPGGTFAGQQCDGTFGHTTYPAGQIIPGYGPPRDYLTPNADGALGGNPGIGPFLTGPVLPPDPAEAGWKDTFKINPGMVNRVLIRWAPTETAIADAQPGLNRFAFDPTAGPGYVWHCHILDHEDNEMMRPYIPVK</sequence>
<dbReference type="Pfam" id="PF07732">
    <property type="entry name" value="Cu-oxidase_3"/>
    <property type="match status" value="1"/>
</dbReference>
<dbReference type="EMBL" id="QUNO01000021">
    <property type="protein sequence ID" value="REH32632.1"/>
    <property type="molecule type" value="Genomic_DNA"/>
</dbReference>
<accession>A0A3E0GXQ5</accession>
<dbReference type="CDD" id="cd13868">
    <property type="entry name" value="CuRO_2_CotA_like"/>
    <property type="match status" value="1"/>
</dbReference>
<dbReference type="InterPro" id="IPR011707">
    <property type="entry name" value="Cu-oxidase-like_N"/>
</dbReference>
<evidence type="ECO:0000259" key="4">
    <source>
        <dbReference type="Pfam" id="PF07732"/>
    </source>
</evidence>
<name>A0A3E0GXQ5_9PSEU</name>
<evidence type="ECO:0000256" key="3">
    <source>
        <dbReference type="SAM" id="SignalP"/>
    </source>
</evidence>